<evidence type="ECO:0000256" key="4">
    <source>
        <dbReference type="ARBA" id="ARBA00023172"/>
    </source>
</evidence>
<dbReference type="SUPFAM" id="SSF56349">
    <property type="entry name" value="DNA breaking-rejoining enzymes"/>
    <property type="match status" value="1"/>
</dbReference>
<dbReference type="InterPro" id="IPR002104">
    <property type="entry name" value="Integrase_catalytic"/>
</dbReference>
<dbReference type="InterPro" id="IPR011010">
    <property type="entry name" value="DNA_brk_join_enz"/>
</dbReference>
<accession>A0AAE3QCM4</accession>
<dbReference type="PROSITE" id="PS51898">
    <property type="entry name" value="TYR_RECOMBINASE"/>
    <property type="match status" value="1"/>
</dbReference>
<comment type="caution">
    <text evidence="6">The sequence shown here is derived from an EMBL/GenBank/DDBJ whole genome shotgun (WGS) entry which is preliminary data.</text>
</comment>
<keyword evidence="2" id="KW-0229">DNA integration</keyword>
<proteinExistence type="inferred from homology"/>
<reference evidence="6" key="1">
    <citation type="submission" date="2022-03" db="EMBL/GenBank/DDBJ databases">
        <title>Fererhizobium litorale gen. nov., sp. nov., isolated from sandy sediments of the Sea of Japan seashore.</title>
        <authorList>
            <person name="Romanenko L."/>
            <person name="Kurilenko V."/>
            <person name="Otstavnykh N."/>
            <person name="Svetashev V."/>
            <person name="Tekutyeva L."/>
            <person name="Isaeva M."/>
            <person name="Mikhailov V."/>
        </authorList>
    </citation>
    <scope>NUCLEOTIDE SEQUENCE</scope>
    <source>
        <strain evidence="6">KMM 9576</strain>
    </source>
</reference>
<keyword evidence="3" id="KW-0238">DNA-binding</keyword>
<keyword evidence="7" id="KW-1185">Reference proteome</keyword>
<dbReference type="InterPro" id="IPR010998">
    <property type="entry name" value="Integrase_recombinase_N"/>
</dbReference>
<dbReference type="Gene3D" id="1.10.443.10">
    <property type="entry name" value="Intergrase catalytic core"/>
    <property type="match status" value="1"/>
</dbReference>
<evidence type="ECO:0000313" key="7">
    <source>
        <dbReference type="Proteomes" id="UP001161580"/>
    </source>
</evidence>
<evidence type="ECO:0000256" key="1">
    <source>
        <dbReference type="ARBA" id="ARBA00008857"/>
    </source>
</evidence>
<dbReference type="RefSeq" id="WP_311794237.1">
    <property type="nucleotide sequence ID" value="NZ_JALDYZ010000001.1"/>
</dbReference>
<dbReference type="GO" id="GO:0015074">
    <property type="term" value="P:DNA integration"/>
    <property type="evidence" value="ECO:0007669"/>
    <property type="project" value="UniProtKB-KW"/>
</dbReference>
<protein>
    <submittedName>
        <fullName evidence="6">Site-specific integrase</fullName>
    </submittedName>
</protein>
<dbReference type="PANTHER" id="PTHR30629:SF2">
    <property type="entry name" value="PROPHAGE INTEGRASE INTS-RELATED"/>
    <property type="match status" value="1"/>
</dbReference>
<evidence type="ECO:0000313" key="6">
    <source>
        <dbReference type="EMBL" id="MDI7921095.1"/>
    </source>
</evidence>
<dbReference type="InterPro" id="IPR013762">
    <property type="entry name" value="Integrase-like_cat_sf"/>
</dbReference>
<evidence type="ECO:0000256" key="2">
    <source>
        <dbReference type="ARBA" id="ARBA00022908"/>
    </source>
</evidence>
<organism evidence="6 7">
    <name type="scientific">Ferirhizobium litorale</name>
    <dbReference type="NCBI Taxonomy" id="2927786"/>
    <lineage>
        <taxon>Bacteria</taxon>
        <taxon>Pseudomonadati</taxon>
        <taxon>Pseudomonadota</taxon>
        <taxon>Alphaproteobacteria</taxon>
        <taxon>Hyphomicrobiales</taxon>
        <taxon>Rhizobiaceae</taxon>
        <taxon>Ferirhizobium</taxon>
    </lineage>
</organism>
<evidence type="ECO:0000256" key="3">
    <source>
        <dbReference type="ARBA" id="ARBA00023125"/>
    </source>
</evidence>
<dbReference type="EMBL" id="JALDYZ010000001">
    <property type="protein sequence ID" value="MDI7921095.1"/>
    <property type="molecule type" value="Genomic_DNA"/>
</dbReference>
<keyword evidence="4" id="KW-0233">DNA recombination</keyword>
<dbReference type="GO" id="GO:0006310">
    <property type="term" value="P:DNA recombination"/>
    <property type="evidence" value="ECO:0007669"/>
    <property type="project" value="UniProtKB-KW"/>
</dbReference>
<sequence length="367" mass="41614">MTEEKRPHLSDFKDRHGKTRWRFRRSGKTIAIPGNPGEPEFEEAYSAAVEGRPRKKATVVSMPGAALPGSFRAAWSRVQRSPEWIKHDPATKDKNTRLAAEFLDLPLVAGHPALWGDMLVRDLKRRHVKDILARFSATPHKAKHMLVTIRKMLAVALDEEWIETDPTWKLSYSPGYTGWRAWTDQERAMFEDRWPLGSTPRTAYGLALWLGNRRSDIARLRWEWFDFLTGTVTIQQKKGGKTLVLPMTPMLREILAPLERKSEFVLVTAYGQPFSEKSLTGRMADWTHSSGMPKGCTIHGLRKSLGKMLAETGATTRQLMETLGHDNIEHAELYSREAEQARLARDAMTQLTKSIRGKRTTPATGSS</sequence>
<dbReference type="GO" id="GO:0003677">
    <property type="term" value="F:DNA binding"/>
    <property type="evidence" value="ECO:0007669"/>
    <property type="project" value="UniProtKB-KW"/>
</dbReference>
<name>A0AAE3QCM4_9HYPH</name>
<feature type="domain" description="Tyr recombinase" evidence="5">
    <location>
        <begin position="177"/>
        <end position="348"/>
    </location>
</feature>
<dbReference type="Gene3D" id="1.10.150.130">
    <property type="match status" value="1"/>
</dbReference>
<dbReference type="Proteomes" id="UP001161580">
    <property type="component" value="Unassembled WGS sequence"/>
</dbReference>
<dbReference type="InterPro" id="IPR050808">
    <property type="entry name" value="Phage_Integrase"/>
</dbReference>
<dbReference type="PANTHER" id="PTHR30629">
    <property type="entry name" value="PROPHAGE INTEGRASE"/>
    <property type="match status" value="1"/>
</dbReference>
<dbReference type="Pfam" id="PF00589">
    <property type="entry name" value="Phage_integrase"/>
    <property type="match status" value="1"/>
</dbReference>
<comment type="similarity">
    <text evidence="1">Belongs to the 'phage' integrase family.</text>
</comment>
<evidence type="ECO:0000259" key="5">
    <source>
        <dbReference type="PROSITE" id="PS51898"/>
    </source>
</evidence>
<dbReference type="AlphaFoldDB" id="A0AAE3QCM4"/>
<gene>
    <name evidence="6" type="ORF">MRS75_03240</name>
</gene>